<dbReference type="Proteomes" id="UP001140949">
    <property type="component" value="Unassembled WGS sequence"/>
</dbReference>
<keyword evidence="1" id="KW-0812">Transmembrane</keyword>
<dbReference type="AlphaFoldDB" id="A0AAX6IAE7"/>
<keyword evidence="2" id="KW-0813">Transport</keyword>
<organism evidence="2 3">
    <name type="scientific">Iris pallida</name>
    <name type="common">Sweet iris</name>
    <dbReference type="NCBI Taxonomy" id="29817"/>
    <lineage>
        <taxon>Eukaryota</taxon>
        <taxon>Viridiplantae</taxon>
        <taxon>Streptophyta</taxon>
        <taxon>Embryophyta</taxon>
        <taxon>Tracheophyta</taxon>
        <taxon>Spermatophyta</taxon>
        <taxon>Magnoliopsida</taxon>
        <taxon>Liliopsida</taxon>
        <taxon>Asparagales</taxon>
        <taxon>Iridaceae</taxon>
        <taxon>Iridoideae</taxon>
        <taxon>Irideae</taxon>
        <taxon>Iris</taxon>
    </lineage>
</organism>
<keyword evidence="1" id="KW-1133">Transmembrane helix</keyword>
<evidence type="ECO:0000256" key="1">
    <source>
        <dbReference type="SAM" id="Phobius"/>
    </source>
</evidence>
<gene>
    <name evidence="2" type="ORF">M6B38_268440</name>
</gene>
<evidence type="ECO:0000313" key="3">
    <source>
        <dbReference type="Proteomes" id="UP001140949"/>
    </source>
</evidence>
<feature type="transmembrane region" description="Helical" evidence="1">
    <location>
        <begin position="71"/>
        <end position="87"/>
    </location>
</feature>
<name>A0AAX6IAE7_IRIPA</name>
<keyword evidence="2" id="KW-0762">Sugar transport</keyword>
<keyword evidence="3" id="KW-1185">Reference proteome</keyword>
<comment type="caution">
    <text evidence="2">The sequence shown here is derived from an EMBL/GenBank/DDBJ whole genome shotgun (WGS) entry which is preliminary data.</text>
</comment>
<dbReference type="EMBL" id="JANAVB010003325">
    <property type="protein sequence ID" value="KAJ6850028.1"/>
    <property type="molecule type" value="Genomic_DNA"/>
</dbReference>
<feature type="transmembrane region" description="Helical" evidence="1">
    <location>
        <begin position="15"/>
        <end position="37"/>
    </location>
</feature>
<accession>A0AAX6IAE7</accession>
<proteinExistence type="predicted"/>
<protein>
    <submittedName>
        <fullName evidence="2">Bidirectional sugar transporter SWEET2a</fullName>
    </submittedName>
</protein>
<evidence type="ECO:0000313" key="2">
    <source>
        <dbReference type="EMBL" id="KAJ6850028.1"/>
    </source>
</evidence>
<keyword evidence="1" id="KW-0472">Membrane</keyword>
<sequence>MSISFFAYGLLEHDFLYISPMGLARSWGCTVVAVCIFQQDIERRFNTTAGVTSRMFSSRERAGNLRRKKRFIRCIFFVLLVIFFFLLS</sequence>
<reference evidence="2" key="2">
    <citation type="submission" date="2023-04" db="EMBL/GenBank/DDBJ databases">
        <authorList>
            <person name="Bruccoleri R.E."/>
            <person name="Oakeley E.J."/>
            <person name="Faust A.-M."/>
            <person name="Dessus-Babus S."/>
            <person name="Altorfer M."/>
            <person name="Burckhardt D."/>
            <person name="Oertli M."/>
            <person name="Naumann U."/>
            <person name="Petersen F."/>
            <person name="Wong J."/>
        </authorList>
    </citation>
    <scope>NUCLEOTIDE SEQUENCE</scope>
    <source>
        <strain evidence="2">GSM-AAB239-AS_SAM_17_03QT</strain>
        <tissue evidence="2">Leaf</tissue>
    </source>
</reference>
<reference evidence="2" key="1">
    <citation type="journal article" date="2023" name="GigaByte">
        <title>Genome assembly of the bearded iris, Iris pallida Lam.</title>
        <authorList>
            <person name="Bruccoleri R.E."/>
            <person name="Oakeley E.J."/>
            <person name="Faust A.M.E."/>
            <person name="Altorfer M."/>
            <person name="Dessus-Babus S."/>
            <person name="Burckhardt D."/>
            <person name="Oertli M."/>
            <person name="Naumann U."/>
            <person name="Petersen F."/>
            <person name="Wong J."/>
        </authorList>
    </citation>
    <scope>NUCLEOTIDE SEQUENCE</scope>
    <source>
        <strain evidence="2">GSM-AAB239-AS_SAM_17_03QT</strain>
    </source>
</reference>